<dbReference type="GO" id="GO:0006304">
    <property type="term" value="P:DNA modification"/>
    <property type="evidence" value="ECO:0007669"/>
    <property type="project" value="InterPro"/>
</dbReference>
<dbReference type="GO" id="GO:0032259">
    <property type="term" value="P:methylation"/>
    <property type="evidence" value="ECO:0007669"/>
    <property type="project" value="UniProtKB-KW"/>
</dbReference>
<keyword evidence="4" id="KW-0949">S-adenosyl-L-methionine</keyword>
<dbReference type="EMBL" id="FYEW01000004">
    <property type="protein sequence ID" value="SNC77643.1"/>
    <property type="molecule type" value="Genomic_DNA"/>
</dbReference>
<comment type="catalytic activity">
    <reaction evidence="5">
        <text>a 2'-deoxyadenosine in DNA + S-adenosyl-L-methionine = an N(6)-methyl-2'-deoxyadenosine in DNA + S-adenosyl-L-homocysteine + H(+)</text>
        <dbReference type="Rhea" id="RHEA:15197"/>
        <dbReference type="Rhea" id="RHEA-COMP:12418"/>
        <dbReference type="Rhea" id="RHEA-COMP:12419"/>
        <dbReference type="ChEBI" id="CHEBI:15378"/>
        <dbReference type="ChEBI" id="CHEBI:57856"/>
        <dbReference type="ChEBI" id="CHEBI:59789"/>
        <dbReference type="ChEBI" id="CHEBI:90615"/>
        <dbReference type="ChEBI" id="CHEBI:90616"/>
        <dbReference type="EC" id="2.1.1.72"/>
    </reaction>
</comment>
<keyword evidence="2" id="KW-0489">Methyltransferase</keyword>
<dbReference type="PANTHER" id="PTHR33841">
    <property type="entry name" value="DNA METHYLTRANSFERASE YEEA-RELATED"/>
    <property type="match status" value="1"/>
</dbReference>
<dbReference type="PROSITE" id="PS00092">
    <property type="entry name" value="N6_MTASE"/>
    <property type="match status" value="1"/>
</dbReference>
<dbReference type="InterPro" id="IPR029063">
    <property type="entry name" value="SAM-dependent_MTases_sf"/>
</dbReference>
<dbReference type="Proteomes" id="UP000198131">
    <property type="component" value="Unassembled WGS sequence"/>
</dbReference>
<dbReference type="Gene3D" id="3.40.50.150">
    <property type="entry name" value="Vaccinia Virus protein VP39"/>
    <property type="match status" value="1"/>
</dbReference>
<sequence length="1093" mass="125508">MPDYYPTEAVFADQIRARRYKELFLDLGWDNISGAKPETLYLPNDTTPYPYRAVVEKRGFVVLVCSALPSADVRRRLDLQLSKRYAEHLLIFAPADKSRQIWQLVSREPGKPIVALEFDYHHHQTPRALYQRVLGLAFSLDEEDALNLVDVRERVRRRFTAHAEKVTKKFYTEFSRQHKAFQTFITGIEDVSERQWYTSIMLNRLMFIYFIQAQGYLDDNRNYLEDKLAECQQKVGKGKFHSFYQSFLRVLFDQGFNGPTPHNPALQKLIGRVPYLNGGLFEVHQLEAGNEMLHIPDEAFAPLLAFFSGWEWHLDTRSEATGKEINPDVIGYIFERYINERAKMGAYYTKEDITEYIAQNTIIPALFDRIEQQVSHAPAVWHLLRDEPIRYVYESAWQGIDLPIPARVAAARKDVTARPAQWNQKTPAEYALPTEIWRETLGRLKFGETVAEQLTQGKVTSINELVTLNLNIRQFAQDAIRNSEDSEWVWQCYASLRTLSVLDPTCGSGAFLFAALNILEPLYEACLDRMAAFLPDLEDPNTTPVRRARFEEMQTVRAQIDAHPNRQYFITKSIILHNLYGVDIMHEAVEIAKLRLFLQLMATLGEPDYDHPNLGLEPLPDIDFNIRTGNTLVGFATEKELEKGLMYDFDGQQAKPGIEAQCDVVADSFTNYKELQLMDGDAPHGAFQAAKTALEHDLLLLNTRLNGLLHKQNHTVTFDQFSEQYQPFHWFAEFYDIINDRKGFDIIIGNPPYVEITPRLVPYKLQGFATESCGNLYAVVSERADLLLNERGRFAFIIPSASCCTPRMEPLMKLMTTRFDGLWVSLYDERPGKLFDGVDQQLCIQVAAKKLIKKQLHITGMRHWQTSPEDERPYLFENIQYVEIPKNQRVAEVLPKISTAIEAAILKQISTVKATPLALLQITGKLKNIYYRNAGGRYWRLVKSTPSYFNSSRGDTSSSTELTMAVSADAMPVLVALYSSTLFYWYWRVVSNCRHLTKRELAAFPISTSLLSGPSADTLTKLAKRYEKRLEDTAVRVSTDGKSGWVEQDEYRVNQAKPILDEIDQIIAQHYGLDDKQLDYIINYDIKYRMGLG</sequence>
<evidence type="ECO:0000259" key="6">
    <source>
        <dbReference type="Pfam" id="PF07669"/>
    </source>
</evidence>
<dbReference type="InterPro" id="IPR050953">
    <property type="entry name" value="N4_N6_ade-DNA_methylase"/>
</dbReference>
<dbReference type="InterPro" id="IPR002052">
    <property type="entry name" value="DNA_methylase_N6_adenine_CS"/>
</dbReference>
<dbReference type="SUPFAM" id="SSF53335">
    <property type="entry name" value="S-adenosyl-L-methionine-dependent methyltransferases"/>
    <property type="match status" value="1"/>
</dbReference>
<gene>
    <name evidence="7" type="ORF">SAMN06265337_4242</name>
</gene>
<keyword evidence="8" id="KW-1185">Reference proteome</keyword>
<dbReference type="Pfam" id="PF07669">
    <property type="entry name" value="Eco57I"/>
    <property type="match status" value="1"/>
</dbReference>
<evidence type="ECO:0000256" key="3">
    <source>
        <dbReference type="ARBA" id="ARBA00022679"/>
    </source>
</evidence>
<name>A0A212UHK8_9BACT</name>
<evidence type="ECO:0000256" key="2">
    <source>
        <dbReference type="ARBA" id="ARBA00022603"/>
    </source>
</evidence>
<dbReference type="EC" id="2.1.1.72" evidence="1"/>
<dbReference type="GO" id="GO:0003676">
    <property type="term" value="F:nucleic acid binding"/>
    <property type="evidence" value="ECO:0007669"/>
    <property type="project" value="InterPro"/>
</dbReference>
<dbReference type="PRINTS" id="PR00507">
    <property type="entry name" value="N12N6MTFRASE"/>
</dbReference>
<feature type="domain" description="Type II methyltransferase M.TaqI-like" evidence="6">
    <location>
        <begin position="577"/>
        <end position="803"/>
    </location>
</feature>
<evidence type="ECO:0000256" key="4">
    <source>
        <dbReference type="ARBA" id="ARBA00022691"/>
    </source>
</evidence>
<dbReference type="GO" id="GO:0009007">
    <property type="term" value="F:site-specific DNA-methyltransferase (adenine-specific) activity"/>
    <property type="evidence" value="ECO:0007669"/>
    <property type="project" value="UniProtKB-EC"/>
</dbReference>
<dbReference type="OrthoDB" id="32195at2"/>
<dbReference type="RefSeq" id="WP_088845630.1">
    <property type="nucleotide sequence ID" value="NZ_FYEW01000004.1"/>
</dbReference>
<dbReference type="PANTHER" id="PTHR33841:SF1">
    <property type="entry name" value="DNA METHYLTRANSFERASE A"/>
    <property type="match status" value="1"/>
</dbReference>
<dbReference type="AlphaFoldDB" id="A0A212UHK8"/>
<evidence type="ECO:0000313" key="7">
    <source>
        <dbReference type="EMBL" id="SNC77643.1"/>
    </source>
</evidence>
<accession>A0A212UHK8</accession>
<proteinExistence type="predicted"/>
<organism evidence="7 8">
    <name type="scientific">Hymenobacter gelipurpurascens</name>
    <dbReference type="NCBI Taxonomy" id="89968"/>
    <lineage>
        <taxon>Bacteria</taxon>
        <taxon>Pseudomonadati</taxon>
        <taxon>Bacteroidota</taxon>
        <taxon>Cytophagia</taxon>
        <taxon>Cytophagales</taxon>
        <taxon>Hymenobacteraceae</taxon>
        <taxon>Hymenobacter</taxon>
    </lineage>
</organism>
<dbReference type="InterPro" id="IPR011639">
    <property type="entry name" value="MethylTrfase_TaqI-like_dom"/>
</dbReference>
<protein>
    <recommendedName>
        <fullName evidence="1">site-specific DNA-methyltransferase (adenine-specific)</fullName>
        <ecNumber evidence="1">2.1.1.72</ecNumber>
    </recommendedName>
</protein>
<evidence type="ECO:0000313" key="8">
    <source>
        <dbReference type="Proteomes" id="UP000198131"/>
    </source>
</evidence>
<reference evidence="8" key="1">
    <citation type="submission" date="2017-06" db="EMBL/GenBank/DDBJ databases">
        <authorList>
            <person name="Varghese N."/>
            <person name="Submissions S."/>
        </authorList>
    </citation>
    <scope>NUCLEOTIDE SEQUENCE [LARGE SCALE GENOMIC DNA]</scope>
    <source>
        <strain evidence="8">DSM 11116</strain>
    </source>
</reference>
<keyword evidence="3" id="KW-0808">Transferase</keyword>
<evidence type="ECO:0000256" key="1">
    <source>
        <dbReference type="ARBA" id="ARBA00011900"/>
    </source>
</evidence>
<evidence type="ECO:0000256" key="5">
    <source>
        <dbReference type="ARBA" id="ARBA00047942"/>
    </source>
</evidence>